<dbReference type="EMBL" id="AWWV01012793">
    <property type="protein sequence ID" value="OMO64525.1"/>
    <property type="molecule type" value="Genomic_DNA"/>
</dbReference>
<evidence type="ECO:0000313" key="1">
    <source>
        <dbReference type="EMBL" id="OMO64525.1"/>
    </source>
</evidence>
<dbReference type="Proteomes" id="UP000188268">
    <property type="component" value="Unassembled WGS sequence"/>
</dbReference>
<protein>
    <submittedName>
        <fullName evidence="1">Uncharacterized protein</fullName>
    </submittedName>
</protein>
<keyword evidence="2" id="KW-1185">Reference proteome</keyword>
<evidence type="ECO:0000313" key="2">
    <source>
        <dbReference type="Proteomes" id="UP000188268"/>
    </source>
</evidence>
<proteinExistence type="predicted"/>
<sequence length="33" mass="3401">MALMPKGCSSLLASISTISSFGFSAIPQAAWNI</sequence>
<accession>A0A1R3H2D3</accession>
<gene>
    <name evidence="1" type="ORF">CCACVL1_21694</name>
</gene>
<reference evidence="1 2" key="1">
    <citation type="submission" date="2013-09" db="EMBL/GenBank/DDBJ databases">
        <title>Corchorus capsularis genome sequencing.</title>
        <authorList>
            <person name="Alam M."/>
            <person name="Haque M.S."/>
            <person name="Islam M.S."/>
            <person name="Emdad E.M."/>
            <person name="Islam M.M."/>
            <person name="Ahmed B."/>
            <person name="Halim A."/>
            <person name="Hossen Q.M.M."/>
            <person name="Hossain M.Z."/>
            <person name="Ahmed R."/>
            <person name="Khan M.M."/>
            <person name="Islam R."/>
            <person name="Rashid M.M."/>
            <person name="Khan S.A."/>
            <person name="Rahman M.S."/>
            <person name="Alam M."/>
        </authorList>
    </citation>
    <scope>NUCLEOTIDE SEQUENCE [LARGE SCALE GENOMIC DNA]</scope>
    <source>
        <strain evidence="2">cv. CVL-1</strain>
        <tissue evidence="1">Whole seedling</tissue>
    </source>
</reference>
<dbReference type="Gramene" id="OMO64525">
    <property type="protein sequence ID" value="OMO64525"/>
    <property type="gene ID" value="CCACVL1_21694"/>
</dbReference>
<name>A0A1R3H2D3_COCAP</name>
<organism evidence="1 2">
    <name type="scientific">Corchorus capsularis</name>
    <name type="common">Jute</name>
    <dbReference type="NCBI Taxonomy" id="210143"/>
    <lineage>
        <taxon>Eukaryota</taxon>
        <taxon>Viridiplantae</taxon>
        <taxon>Streptophyta</taxon>
        <taxon>Embryophyta</taxon>
        <taxon>Tracheophyta</taxon>
        <taxon>Spermatophyta</taxon>
        <taxon>Magnoliopsida</taxon>
        <taxon>eudicotyledons</taxon>
        <taxon>Gunneridae</taxon>
        <taxon>Pentapetalae</taxon>
        <taxon>rosids</taxon>
        <taxon>malvids</taxon>
        <taxon>Malvales</taxon>
        <taxon>Malvaceae</taxon>
        <taxon>Grewioideae</taxon>
        <taxon>Apeibeae</taxon>
        <taxon>Corchorus</taxon>
    </lineage>
</organism>
<comment type="caution">
    <text evidence="1">The sequence shown here is derived from an EMBL/GenBank/DDBJ whole genome shotgun (WGS) entry which is preliminary data.</text>
</comment>
<dbReference type="AlphaFoldDB" id="A0A1R3H2D3"/>